<dbReference type="AlphaFoldDB" id="W4GX38"/>
<sequence>MSVSSRDPTASPRWPLSFMWRTLARKSLAGTFKIQSQSIHDVNSASTSWCCSRWCCKRATTKSPRCQSCSKRPMHGVNCARRVANLDMGTSAELNKSRRMAQSHSCRDGAAAGHGSPPPMDFPSSQFRMRWKASRYISSLPSTFCALVEWASFALDGCMSWVDSYEAQFGGS</sequence>
<dbReference type="EMBL" id="KI913120">
    <property type="protein sequence ID" value="ETV83554.1"/>
    <property type="molecule type" value="Genomic_DNA"/>
</dbReference>
<protein>
    <submittedName>
        <fullName evidence="1">Uncharacterized protein</fullName>
    </submittedName>
</protein>
<gene>
    <name evidence="1" type="ORF">H257_04260</name>
</gene>
<evidence type="ECO:0000313" key="1">
    <source>
        <dbReference type="EMBL" id="ETV83554.1"/>
    </source>
</evidence>
<organism evidence="1">
    <name type="scientific">Aphanomyces astaci</name>
    <name type="common">Crayfish plague agent</name>
    <dbReference type="NCBI Taxonomy" id="112090"/>
    <lineage>
        <taxon>Eukaryota</taxon>
        <taxon>Sar</taxon>
        <taxon>Stramenopiles</taxon>
        <taxon>Oomycota</taxon>
        <taxon>Saprolegniomycetes</taxon>
        <taxon>Saprolegniales</taxon>
        <taxon>Verrucalvaceae</taxon>
        <taxon>Aphanomyces</taxon>
    </lineage>
</organism>
<dbReference type="RefSeq" id="XP_009826984.1">
    <property type="nucleotide sequence ID" value="XM_009828682.1"/>
</dbReference>
<reference evidence="1" key="1">
    <citation type="submission" date="2013-12" db="EMBL/GenBank/DDBJ databases">
        <title>The Genome Sequence of Aphanomyces astaci APO3.</title>
        <authorList>
            <consortium name="The Broad Institute Genomics Platform"/>
            <person name="Russ C."/>
            <person name="Tyler B."/>
            <person name="van West P."/>
            <person name="Dieguez-Uribeondo J."/>
            <person name="Young S.K."/>
            <person name="Zeng Q."/>
            <person name="Gargeya S."/>
            <person name="Fitzgerald M."/>
            <person name="Abouelleil A."/>
            <person name="Alvarado L."/>
            <person name="Chapman S.B."/>
            <person name="Gainer-Dewar J."/>
            <person name="Goldberg J."/>
            <person name="Griggs A."/>
            <person name="Gujja S."/>
            <person name="Hansen M."/>
            <person name="Howarth C."/>
            <person name="Imamovic A."/>
            <person name="Ireland A."/>
            <person name="Larimer J."/>
            <person name="McCowan C."/>
            <person name="Murphy C."/>
            <person name="Pearson M."/>
            <person name="Poon T.W."/>
            <person name="Priest M."/>
            <person name="Roberts A."/>
            <person name="Saif S."/>
            <person name="Shea T."/>
            <person name="Sykes S."/>
            <person name="Wortman J."/>
            <person name="Nusbaum C."/>
            <person name="Birren B."/>
        </authorList>
    </citation>
    <scope>NUCLEOTIDE SEQUENCE [LARGE SCALE GENOMIC DNA]</scope>
    <source>
        <strain evidence="1">APO3</strain>
    </source>
</reference>
<accession>W4GX38</accession>
<name>W4GX38_APHAT</name>
<dbReference type="VEuPathDB" id="FungiDB:H257_04260"/>
<dbReference type="GeneID" id="20806256"/>
<proteinExistence type="predicted"/>